<proteinExistence type="predicted"/>
<sequence>MYNTFQPILLLTHHLDKRNQFSERSFSFREIQMFGIPAQTQSHATLVVKEEPGNGETVVHSRQHFLELETFGVLSGGCCGQPVEALPSNQREEGFCISFTFGESAGVVV</sequence>
<comment type="caution">
    <text evidence="1">The sequence shown here is derived from an EMBL/GenBank/DDBJ whole genome shotgun (WGS) entry which is preliminary data.</text>
</comment>
<evidence type="ECO:0000313" key="1">
    <source>
        <dbReference type="EMBL" id="KXT10580.1"/>
    </source>
</evidence>
<dbReference type="Proteomes" id="UP000073492">
    <property type="component" value="Unassembled WGS sequence"/>
</dbReference>
<dbReference type="AlphaFoldDB" id="A0A139I756"/>
<evidence type="ECO:0000313" key="2">
    <source>
        <dbReference type="Proteomes" id="UP000073492"/>
    </source>
</evidence>
<dbReference type="EMBL" id="LFZO01000251">
    <property type="protein sequence ID" value="KXT10580.1"/>
    <property type="molecule type" value="Genomic_DNA"/>
</dbReference>
<reference evidence="1 2" key="1">
    <citation type="submission" date="2015-07" db="EMBL/GenBank/DDBJ databases">
        <title>Comparative genomics of the Sigatoka disease complex on banana suggests a link between parallel evolutionary changes in Pseudocercospora fijiensis and Pseudocercospora eumusae and increased virulence on the banana host.</title>
        <authorList>
            <person name="Chang T.-C."/>
            <person name="Salvucci A."/>
            <person name="Crous P.W."/>
            <person name="Stergiopoulos I."/>
        </authorList>
    </citation>
    <scope>NUCLEOTIDE SEQUENCE [LARGE SCALE GENOMIC DNA]</scope>
    <source>
        <strain evidence="1 2">CBS 116634</strain>
    </source>
</reference>
<gene>
    <name evidence="1" type="ORF">AC579_9170</name>
</gene>
<accession>A0A139I756</accession>
<keyword evidence="2" id="KW-1185">Reference proteome</keyword>
<organism evidence="1 2">
    <name type="scientific">Pseudocercospora musae</name>
    <dbReference type="NCBI Taxonomy" id="113226"/>
    <lineage>
        <taxon>Eukaryota</taxon>
        <taxon>Fungi</taxon>
        <taxon>Dikarya</taxon>
        <taxon>Ascomycota</taxon>
        <taxon>Pezizomycotina</taxon>
        <taxon>Dothideomycetes</taxon>
        <taxon>Dothideomycetidae</taxon>
        <taxon>Mycosphaerellales</taxon>
        <taxon>Mycosphaerellaceae</taxon>
        <taxon>Pseudocercospora</taxon>
    </lineage>
</organism>
<protein>
    <submittedName>
        <fullName evidence="1">Uncharacterized protein</fullName>
    </submittedName>
</protein>
<name>A0A139I756_9PEZI</name>